<sequence>MPVLGLAPAVADAFPSALVTLVTATTCAAANPGPPPPLPWGNWSNSRPNHVTPARGMPQLPGRR</sequence>
<evidence type="ECO:0000313" key="3">
    <source>
        <dbReference type="Proteomes" id="UP000233786"/>
    </source>
</evidence>
<proteinExistence type="predicted"/>
<evidence type="ECO:0000256" key="1">
    <source>
        <dbReference type="SAM" id="MobiDB-lite"/>
    </source>
</evidence>
<reference evidence="2" key="1">
    <citation type="submission" date="2017-12" db="EMBL/GenBank/DDBJ databases">
        <title>Sequencing the genomes of 1000 Actinobacteria strains.</title>
        <authorList>
            <person name="Klenk H.-P."/>
        </authorList>
    </citation>
    <scope>NUCLEOTIDE SEQUENCE [LARGE SCALE GENOMIC DNA]</scope>
    <source>
        <strain evidence="2">DSM 44228</strain>
    </source>
</reference>
<feature type="region of interest" description="Disordered" evidence="1">
    <location>
        <begin position="31"/>
        <end position="64"/>
    </location>
</feature>
<dbReference type="STRING" id="994479.GCA_000194155_05529"/>
<evidence type="ECO:0000313" key="2">
    <source>
        <dbReference type="EMBL" id="PKW17692.1"/>
    </source>
</evidence>
<keyword evidence="3" id="KW-1185">Reference proteome</keyword>
<dbReference type="EMBL" id="PJNB01000001">
    <property type="protein sequence ID" value="PKW17692.1"/>
    <property type="molecule type" value="Genomic_DNA"/>
</dbReference>
<name>A0A2N3Y449_SACSN</name>
<organism evidence="2 3">
    <name type="scientific">Saccharopolyspora spinosa</name>
    <dbReference type="NCBI Taxonomy" id="60894"/>
    <lineage>
        <taxon>Bacteria</taxon>
        <taxon>Bacillati</taxon>
        <taxon>Actinomycetota</taxon>
        <taxon>Actinomycetes</taxon>
        <taxon>Pseudonocardiales</taxon>
        <taxon>Pseudonocardiaceae</taxon>
        <taxon>Saccharopolyspora</taxon>
    </lineage>
</organism>
<protein>
    <submittedName>
        <fullName evidence="2">Uncharacterized protein</fullName>
    </submittedName>
</protein>
<dbReference type="AlphaFoldDB" id="A0A2N3Y449"/>
<accession>A0A2N3Y449</accession>
<comment type="caution">
    <text evidence="2">The sequence shown here is derived from an EMBL/GenBank/DDBJ whole genome shotgun (WGS) entry which is preliminary data.</text>
</comment>
<dbReference type="Proteomes" id="UP000233786">
    <property type="component" value="Unassembled WGS sequence"/>
</dbReference>
<gene>
    <name evidence="2" type="ORF">A8926_5694</name>
</gene>